<reference evidence="1" key="2">
    <citation type="journal article" date="2015" name="Fish Shellfish Immunol.">
        <title>Early steps in the European eel (Anguilla anguilla)-Vibrio vulnificus interaction in the gills: Role of the RtxA13 toxin.</title>
        <authorList>
            <person name="Callol A."/>
            <person name="Pajuelo D."/>
            <person name="Ebbesson L."/>
            <person name="Teles M."/>
            <person name="MacKenzie S."/>
            <person name="Amaro C."/>
        </authorList>
    </citation>
    <scope>NUCLEOTIDE SEQUENCE</scope>
</reference>
<protein>
    <submittedName>
        <fullName evidence="1">Uncharacterized protein</fullName>
    </submittedName>
</protein>
<sequence length="19" mass="2358">MFPERFFWLSKRSTIIVCP</sequence>
<dbReference type="EMBL" id="GBXM01058944">
    <property type="protein sequence ID" value="JAH49633.1"/>
    <property type="molecule type" value="Transcribed_RNA"/>
</dbReference>
<dbReference type="AlphaFoldDB" id="A0A0E9TA86"/>
<reference evidence="1" key="1">
    <citation type="submission" date="2014-11" db="EMBL/GenBank/DDBJ databases">
        <authorList>
            <person name="Amaro Gonzalez C."/>
        </authorList>
    </citation>
    <scope>NUCLEOTIDE SEQUENCE</scope>
</reference>
<organism evidence="1">
    <name type="scientific">Anguilla anguilla</name>
    <name type="common">European freshwater eel</name>
    <name type="synonym">Muraena anguilla</name>
    <dbReference type="NCBI Taxonomy" id="7936"/>
    <lineage>
        <taxon>Eukaryota</taxon>
        <taxon>Metazoa</taxon>
        <taxon>Chordata</taxon>
        <taxon>Craniata</taxon>
        <taxon>Vertebrata</taxon>
        <taxon>Euteleostomi</taxon>
        <taxon>Actinopterygii</taxon>
        <taxon>Neopterygii</taxon>
        <taxon>Teleostei</taxon>
        <taxon>Anguilliformes</taxon>
        <taxon>Anguillidae</taxon>
        <taxon>Anguilla</taxon>
    </lineage>
</organism>
<name>A0A0E9TA86_ANGAN</name>
<proteinExistence type="predicted"/>
<accession>A0A0E9TA86</accession>
<evidence type="ECO:0000313" key="1">
    <source>
        <dbReference type="EMBL" id="JAH49633.1"/>
    </source>
</evidence>